<protein>
    <submittedName>
        <fullName evidence="2">Uncharacterized protein</fullName>
    </submittedName>
</protein>
<name>A0ABZ1LSI0_9ACTN</name>
<organism evidence="2 3">
    <name type="scientific">Streptomyces zaomyceticus</name>
    <dbReference type="NCBI Taxonomy" id="68286"/>
    <lineage>
        <taxon>Bacteria</taxon>
        <taxon>Bacillati</taxon>
        <taxon>Actinomycetota</taxon>
        <taxon>Actinomycetes</taxon>
        <taxon>Kitasatosporales</taxon>
        <taxon>Streptomycetaceae</taxon>
        <taxon>Streptomyces</taxon>
    </lineage>
</organism>
<gene>
    <name evidence="1" type="ORF">OG814_00160</name>
    <name evidence="2" type="ORF">OG814_41170</name>
</gene>
<dbReference type="Proteomes" id="UP001622594">
    <property type="component" value="Chromosome"/>
</dbReference>
<dbReference type="RefSeq" id="WP_406079589.1">
    <property type="nucleotide sequence ID" value="NZ_CP108188.1"/>
</dbReference>
<sequence length="47" mass="5109">MGKKITATIPLVYSSTSAPLRRARGDKVVGGVFRESRGRRDHAPSLL</sequence>
<keyword evidence="3" id="KW-1185">Reference proteome</keyword>
<evidence type="ECO:0000313" key="1">
    <source>
        <dbReference type="EMBL" id="WTR67800.1"/>
    </source>
</evidence>
<dbReference type="EMBL" id="CP108188">
    <property type="protein sequence ID" value="WTR67800.1"/>
    <property type="molecule type" value="Genomic_DNA"/>
</dbReference>
<evidence type="ECO:0000313" key="3">
    <source>
        <dbReference type="Proteomes" id="UP001622594"/>
    </source>
</evidence>
<proteinExistence type="predicted"/>
<reference evidence="2 3" key="1">
    <citation type="submission" date="2022-10" db="EMBL/GenBank/DDBJ databases">
        <title>The complete genomes of actinobacterial strains from the NBC collection.</title>
        <authorList>
            <person name="Joergensen T.S."/>
            <person name="Alvarez Arevalo M."/>
            <person name="Sterndorff E.B."/>
            <person name="Faurdal D."/>
            <person name="Vuksanovic O."/>
            <person name="Mourched A.-S."/>
            <person name="Charusanti P."/>
            <person name="Shaw S."/>
            <person name="Blin K."/>
            <person name="Weber T."/>
        </authorList>
    </citation>
    <scope>NUCLEOTIDE SEQUENCE [LARGE SCALE GENOMIC DNA]</scope>
    <source>
        <strain evidence="2 3">NBC_00123</strain>
    </source>
</reference>
<dbReference type="EMBL" id="CP108188">
    <property type="protein sequence ID" value="WTR75218.1"/>
    <property type="molecule type" value="Genomic_DNA"/>
</dbReference>
<accession>A0ABZ1LSI0</accession>
<evidence type="ECO:0000313" key="2">
    <source>
        <dbReference type="EMBL" id="WTR75218.1"/>
    </source>
</evidence>